<dbReference type="InterPro" id="IPR036622">
    <property type="entry name" value="LigA_sf"/>
</dbReference>
<accession>A0A941FCC7</accession>
<reference evidence="3 4" key="1">
    <citation type="submission" date="2021-04" db="EMBL/GenBank/DDBJ databases">
        <title>Characterization of the biosynthetic gene cluster of new lipopeptides with antitumor activity in the genome of the marine Streptomyces PHM034.</title>
        <authorList>
            <person name="Ceniceros A."/>
            <person name="Canedo L."/>
            <person name="Mendez C."/>
            <person name="Olano C."/>
            <person name="Schleissner C."/>
            <person name="Cuevas C."/>
            <person name="De La Calle F."/>
            <person name="Salas J.A."/>
        </authorList>
    </citation>
    <scope>NUCLEOTIDE SEQUENCE [LARGE SCALE GENOMIC DNA]</scope>
    <source>
        <strain evidence="3 4">PHM034</strain>
    </source>
</reference>
<dbReference type="GO" id="GO:0016702">
    <property type="term" value="F:oxidoreductase activity, acting on single donors with incorporation of molecular oxygen, incorporation of two atoms of oxygen"/>
    <property type="evidence" value="ECO:0007669"/>
    <property type="project" value="UniProtKB-ARBA"/>
</dbReference>
<dbReference type="Proteomes" id="UP000682308">
    <property type="component" value="Unassembled WGS sequence"/>
</dbReference>
<comment type="caution">
    <text evidence="3">The sequence shown here is derived from an EMBL/GenBank/DDBJ whole genome shotgun (WGS) entry which is preliminary data.</text>
</comment>
<feature type="domain" description="Extradiol ring-cleavage dioxygenase class III enzyme subunit B" evidence="2">
    <location>
        <begin position="93"/>
        <end position="322"/>
    </location>
</feature>
<keyword evidence="4" id="KW-1185">Reference proteome</keyword>
<dbReference type="Gene3D" id="1.10.700.10">
    <property type="entry name" value="Dioxygenase LigAB, LigA subunit"/>
    <property type="match status" value="1"/>
</dbReference>
<organism evidence="3 4">
    <name type="scientific">Streptomyces tuirus</name>
    <dbReference type="NCBI Taxonomy" id="68278"/>
    <lineage>
        <taxon>Bacteria</taxon>
        <taxon>Bacillati</taxon>
        <taxon>Actinomycetota</taxon>
        <taxon>Actinomycetes</taxon>
        <taxon>Kitasatosporales</taxon>
        <taxon>Streptomycetaceae</taxon>
        <taxon>Streptomyces</taxon>
    </lineage>
</organism>
<dbReference type="Pfam" id="PF02900">
    <property type="entry name" value="LigB"/>
    <property type="match status" value="1"/>
</dbReference>
<proteinExistence type="predicted"/>
<dbReference type="InterPro" id="IPR004183">
    <property type="entry name" value="Xdiol_dOase_suB"/>
</dbReference>
<evidence type="ECO:0000259" key="2">
    <source>
        <dbReference type="Pfam" id="PF02900"/>
    </source>
</evidence>
<dbReference type="AlphaFoldDB" id="A0A941FCC7"/>
<name>A0A941FCC7_9ACTN</name>
<dbReference type="CDD" id="cd07359">
    <property type="entry name" value="PCA_45_Doxase_B_like"/>
    <property type="match status" value="1"/>
</dbReference>
<evidence type="ECO:0000256" key="1">
    <source>
        <dbReference type="SAM" id="MobiDB-lite"/>
    </source>
</evidence>
<feature type="compositionally biased region" description="Low complexity" evidence="1">
    <location>
        <begin position="323"/>
        <end position="352"/>
    </location>
</feature>
<feature type="region of interest" description="Disordered" evidence="1">
    <location>
        <begin position="308"/>
        <end position="352"/>
    </location>
</feature>
<dbReference type="GO" id="GO:0008198">
    <property type="term" value="F:ferrous iron binding"/>
    <property type="evidence" value="ECO:0007669"/>
    <property type="project" value="InterPro"/>
</dbReference>
<evidence type="ECO:0000313" key="3">
    <source>
        <dbReference type="EMBL" id="MBR8640541.1"/>
    </source>
</evidence>
<protein>
    <recommendedName>
        <fullName evidence="2">Extradiol ring-cleavage dioxygenase class III enzyme subunit B domain-containing protein</fullName>
    </recommendedName>
</protein>
<evidence type="ECO:0000313" key="4">
    <source>
        <dbReference type="Proteomes" id="UP000682308"/>
    </source>
</evidence>
<sequence>MYEIHRLLWDIRRHPDVKARYRSNPDDVLDAYGIDGDFRTWMKDLDFKSMYEQGSTRICCISAPSSWRSTAPRTTPRSEGEALMSSNGRIVGAFAASHSPGITGWPERAPQDARDAVEQAYRAVRRRIEELEPDAVIAVSVEHFTNFHLGNLPAFAIATGDSYLGPVTAEMADFLNVEQHHYPGAAALGSHLYAAALDAEFDPALVEGGLEFDENFCVPLKHLDPESRYPLVPVIVNGVNPPWPTPKRCYDFGRMIRKAVEEQSGAERVVVLATGGLSHWVGLPESGDINEDFDRDFIARLESGDPQRLTAYTREEIDRAGNGPTRSGPGSSPRARPGPASTSSPTSRCPPG</sequence>
<dbReference type="EMBL" id="JAGTPG010000002">
    <property type="protein sequence ID" value="MBR8640541.1"/>
    <property type="molecule type" value="Genomic_DNA"/>
</dbReference>
<dbReference type="SUPFAM" id="SSF53213">
    <property type="entry name" value="LigB-like"/>
    <property type="match status" value="1"/>
</dbReference>
<gene>
    <name evidence="3" type="ORF">KEF29_17525</name>
</gene>
<dbReference type="Gene3D" id="3.40.830.10">
    <property type="entry name" value="LigB-like"/>
    <property type="match status" value="1"/>
</dbReference>